<dbReference type="PANTHER" id="PTHR47964:SF1">
    <property type="entry name" value="ATP-DEPENDENT DNA HELICASE HOMOLOG RECG, CHLOROPLASTIC"/>
    <property type="match status" value="1"/>
</dbReference>
<keyword evidence="2" id="KW-0227">DNA damage</keyword>
<dbReference type="Proteomes" id="UP000011563">
    <property type="component" value="Chromosome"/>
</dbReference>
<dbReference type="EMBL" id="CP003807">
    <property type="protein sequence ID" value="AGF49780.1"/>
    <property type="molecule type" value="Genomic_DNA"/>
</dbReference>
<accession>M1MDI2</accession>
<protein>
    <recommendedName>
        <fullName evidence="8">Probable DNA 3'-5' helicase RecG</fullName>
    </recommendedName>
</protein>
<dbReference type="CDD" id="cd17992">
    <property type="entry name" value="DEXHc_RecG"/>
    <property type="match status" value="1"/>
</dbReference>
<reference evidence="11 12" key="1">
    <citation type="journal article" date="2013" name="Genome Biol. Evol.">
        <title>Genome evolution and phylogenomic analysis of candidatus kinetoplastibacterium, the betaproteobacterial endosymbionts of strigomonas and angomonas.</title>
        <authorList>
            <person name="Alves J.M."/>
            <person name="Serrano M.G."/>
            <person name="Maia da Silva F."/>
            <person name="Voegtly L.J."/>
            <person name="Matveyev A.V."/>
            <person name="Teixeira M.M."/>
            <person name="Camargo E.P."/>
            <person name="Buck G.A."/>
        </authorList>
    </citation>
    <scope>NUCLEOTIDE SEQUENCE [LARGE SCALE GENOMIC DNA]</scope>
    <source>
        <strain evidence="11 12">TCC012E</strain>
    </source>
</reference>
<dbReference type="InterPro" id="IPR027417">
    <property type="entry name" value="P-loop_NTPase"/>
</dbReference>
<dbReference type="InterPro" id="IPR011545">
    <property type="entry name" value="DEAD/DEAH_box_helicase_dom"/>
</dbReference>
<organism evidence="11 12">
    <name type="scientific">Candidatus Kinetoplastidibacterium blastocrithidiae TCC012E</name>
    <dbReference type="NCBI Taxonomy" id="1208922"/>
    <lineage>
        <taxon>Bacteria</taxon>
        <taxon>Pseudomonadati</taxon>
        <taxon>Pseudomonadota</taxon>
        <taxon>Betaproteobacteria</taxon>
        <taxon>Candidatus Kinetoplastidibacterium</taxon>
    </lineage>
</organism>
<dbReference type="PANTHER" id="PTHR47964">
    <property type="entry name" value="ATP-DEPENDENT DNA HELICASE HOMOLOG RECG, CHLOROPLASTIC"/>
    <property type="match status" value="1"/>
</dbReference>
<evidence type="ECO:0000259" key="10">
    <source>
        <dbReference type="PROSITE" id="PS51194"/>
    </source>
</evidence>
<dbReference type="Gene3D" id="2.40.50.140">
    <property type="entry name" value="Nucleic acid-binding proteins"/>
    <property type="match status" value="1"/>
</dbReference>
<dbReference type="Gene3D" id="3.40.50.300">
    <property type="entry name" value="P-loop containing nucleotide triphosphate hydrolases"/>
    <property type="match status" value="2"/>
</dbReference>
<dbReference type="InterPro" id="IPR014001">
    <property type="entry name" value="Helicase_ATP-bd"/>
</dbReference>
<name>M1MDI2_9PROT</name>
<dbReference type="GO" id="GO:0003678">
    <property type="term" value="F:DNA helicase activity"/>
    <property type="evidence" value="ECO:0007669"/>
    <property type="project" value="TreeGrafter"/>
</dbReference>
<dbReference type="Pfam" id="PF17191">
    <property type="entry name" value="RecG_wedge"/>
    <property type="match status" value="1"/>
</dbReference>
<evidence type="ECO:0000256" key="7">
    <source>
        <dbReference type="ARBA" id="ARBA00023204"/>
    </source>
</evidence>
<dbReference type="InterPro" id="IPR001650">
    <property type="entry name" value="Helicase_C-like"/>
</dbReference>
<evidence type="ECO:0000256" key="8">
    <source>
        <dbReference type="ARBA" id="ARBA00049819"/>
    </source>
</evidence>
<dbReference type="GO" id="GO:0016787">
    <property type="term" value="F:hydrolase activity"/>
    <property type="evidence" value="ECO:0007669"/>
    <property type="project" value="UniProtKB-KW"/>
</dbReference>
<keyword evidence="4 11" id="KW-0347">Helicase</keyword>
<evidence type="ECO:0000256" key="1">
    <source>
        <dbReference type="ARBA" id="ARBA00022741"/>
    </source>
</evidence>
<evidence type="ECO:0000256" key="5">
    <source>
        <dbReference type="ARBA" id="ARBA00022840"/>
    </source>
</evidence>
<dbReference type="KEGG" id="kbt:BCUE_0593"/>
<dbReference type="PATRIC" id="fig|1208922.3.peg.334"/>
<keyword evidence="3 11" id="KW-0378">Hydrolase</keyword>
<keyword evidence="1" id="KW-0547">Nucleotide-binding</keyword>
<sequence length="669" mass="76662">MKMELNEQDSLILHMPFRYENETTVTKIKALQNSNYSIVEGIIKDVCIKHHNKNKNLVVTLTDGSGYLQLRWINFHKSYVKNFIVGKKLRVGGEIRRNFLNTEIVHPKIYDYRANLPKFLTPIYHSIKGISQLKIRKKVIDIINNKNICDSLPEDIIKSFKLMTFSNAIKIIHSPDIDVPINSLIKKTHPAWFRIKFDELLANQLSLEIERHNRKKNKSKPLPTSKEFWDSVKIILNLAGINLTKAQKRVIKEISFDLAHNYPMYRLLQGDVGSGKTIVAVIAALQAIMNNTQVAIMTPTEILAEQHFSKIKTWFSNLGINTELITSSKTLKERNNIKNSVLNGNISLIIGTQSLIQEYIKFKELGLSIIDEEHRFGVEQRSSLYKKGIDPENKIIHPHLLSMSATPIPRTLAMTFLSDMKISVIDEFPRNRKPIITKLISDDRRERVLMHVATAARNGNQAYWVCPLVQDTEKNDLQNAVNTFHDIKERFPDLNIGLIHSHVASHEKITTMQSFRDGQLNILVATTVIEVGVDIPNASMMIIDHAERFGLAQLHQLRGRIGRGNTESICVLLYKNLLSNIAKYRLKTMFETSDGFEIASRDLKIRGPGEFLGTKQSGINLLKFCDLDNDIKIIELAHRVASIIYNKYPEFMKKHLDRWHKKSIISIIE</sequence>
<dbReference type="InterPro" id="IPR033454">
    <property type="entry name" value="RecG_wedge"/>
</dbReference>
<dbReference type="GO" id="GO:0006281">
    <property type="term" value="P:DNA repair"/>
    <property type="evidence" value="ECO:0007669"/>
    <property type="project" value="UniProtKB-KW"/>
</dbReference>
<dbReference type="Pfam" id="PF00270">
    <property type="entry name" value="DEAD"/>
    <property type="match status" value="1"/>
</dbReference>
<evidence type="ECO:0000256" key="6">
    <source>
        <dbReference type="ARBA" id="ARBA00023125"/>
    </source>
</evidence>
<dbReference type="InterPro" id="IPR012340">
    <property type="entry name" value="NA-bd_OB-fold"/>
</dbReference>
<keyword evidence="12" id="KW-1185">Reference proteome</keyword>
<dbReference type="PROSITE" id="PS51194">
    <property type="entry name" value="HELICASE_CTER"/>
    <property type="match status" value="1"/>
</dbReference>
<dbReference type="AlphaFoldDB" id="M1MDI2"/>
<dbReference type="InterPro" id="IPR047112">
    <property type="entry name" value="RecG/Mfd"/>
</dbReference>
<dbReference type="Pfam" id="PF00271">
    <property type="entry name" value="Helicase_C"/>
    <property type="match status" value="1"/>
</dbReference>
<dbReference type="GO" id="GO:0005524">
    <property type="term" value="F:ATP binding"/>
    <property type="evidence" value="ECO:0007669"/>
    <property type="project" value="UniProtKB-KW"/>
</dbReference>
<dbReference type="SMART" id="SM00487">
    <property type="entry name" value="DEXDc"/>
    <property type="match status" value="1"/>
</dbReference>
<gene>
    <name evidence="11" type="ORF">BCUE_0593</name>
</gene>
<keyword evidence="6" id="KW-0238">DNA-binding</keyword>
<keyword evidence="5" id="KW-0067">ATP-binding</keyword>
<proteinExistence type="predicted"/>
<feature type="domain" description="Helicase ATP-binding" evidence="9">
    <location>
        <begin position="257"/>
        <end position="425"/>
    </location>
</feature>
<dbReference type="GO" id="GO:0003677">
    <property type="term" value="F:DNA binding"/>
    <property type="evidence" value="ECO:0007669"/>
    <property type="project" value="UniProtKB-KW"/>
</dbReference>
<dbReference type="Pfam" id="PF19833">
    <property type="entry name" value="RecG_dom3_C"/>
    <property type="match status" value="1"/>
</dbReference>
<dbReference type="SUPFAM" id="SSF50249">
    <property type="entry name" value="Nucleic acid-binding proteins"/>
    <property type="match status" value="1"/>
</dbReference>
<evidence type="ECO:0000259" key="9">
    <source>
        <dbReference type="PROSITE" id="PS51192"/>
    </source>
</evidence>
<dbReference type="SUPFAM" id="SSF52540">
    <property type="entry name" value="P-loop containing nucleoside triphosphate hydrolases"/>
    <property type="match status" value="2"/>
</dbReference>
<dbReference type="HOGENOM" id="CLU_005122_7_1_4"/>
<dbReference type="SMART" id="SM00490">
    <property type="entry name" value="HELICc"/>
    <property type="match status" value="1"/>
</dbReference>
<keyword evidence="7" id="KW-0234">DNA repair</keyword>
<dbReference type="CDD" id="cd04488">
    <property type="entry name" value="RecG_wedge_OBF"/>
    <property type="match status" value="1"/>
</dbReference>
<evidence type="ECO:0000313" key="12">
    <source>
        <dbReference type="Proteomes" id="UP000011563"/>
    </source>
</evidence>
<evidence type="ECO:0000256" key="4">
    <source>
        <dbReference type="ARBA" id="ARBA00022806"/>
    </source>
</evidence>
<evidence type="ECO:0000256" key="2">
    <source>
        <dbReference type="ARBA" id="ARBA00022763"/>
    </source>
</evidence>
<evidence type="ECO:0000256" key="3">
    <source>
        <dbReference type="ARBA" id="ARBA00022801"/>
    </source>
</evidence>
<evidence type="ECO:0000313" key="11">
    <source>
        <dbReference type="EMBL" id="AGF49780.1"/>
    </source>
</evidence>
<feature type="domain" description="Helicase C-terminal" evidence="10">
    <location>
        <begin position="448"/>
        <end position="604"/>
    </location>
</feature>
<dbReference type="InterPro" id="IPR045562">
    <property type="entry name" value="RecG_dom3_C"/>
</dbReference>
<dbReference type="PROSITE" id="PS51192">
    <property type="entry name" value="HELICASE_ATP_BIND_1"/>
    <property type="match status" value="1"/>
</dbReference>